<evidence type="ECO:0000256" key="7">
    <source>
        <dbReference type="ARBA" id="ARBA00047512"/>
    </source>
</evidence>
<reference evidence="10" key="1">
    <citation type="submission" date="2021-08" db="EMBL/GenBank/DDBJ databases">
        <title>WGS assembly of Ceratopteris richardii.</title>
        <authorList>
            <person name="Marchant D.B."/>
            <person name="Chen G."/>
            <person name="Jenkins J."/>
            <person name="Shu S."/>
            <person name="Leebens-Mack J."/>
            <person name="Grimwood J."/>
            <person name="Schmutz J."/>
            <person name="Soltis P."/>
            <person name="Soltis D."/>
            <person name="Chen Z.-H."/>
        </authorList>
    </citation>
    <scope>NUCLEOTIDE SEQUENCE</scope>
    <source>
        <strain evidence="10">Whitten #5841</strain>
        <tissue evidence="10">Leaf</tissue>
    </source>
</reference>
<comment type="similarity">
    <text evidence="1">Belongs to the glycerophosphoryl diester phosphodiesterase family.</text>
</comment>
<dbReference type="AlphaFoldDB" id="A0A8T2SYG9"/>
<dbReference type="Proteomes" id="UP000825935">
    <property type="component" value="Chromosome 17"/>
</dbReference>
<evidence type="ECO:0000256" key="5">
    <source>
        <dbReference type="ARBA" id="ARBA00022801"/>
    </source>
</evidence>
<organism evidence="10 11">
    <name type="scientific">Ceratopteris richardii</name>
    <name type="common">Triangle waterfern</name>
    <dbReference type="NCBI Taxonomy" id="49495"/>
    <lineage>
        <taxon>Eukaryota</taxon>
        <taxon>Viridiplantae</taxon>
        <taxon>Streptophyta</taxon>
        <taxon>Embryophyta</taxon>
        <taxon>Tracheophyta</taxon>
        <taxon>Polypodiopsida</taxon>
        <taxon>Polypodiidae</taxon>
        <taxon>Polypodiales</taxon>
        <taxon>Pteridineae</taxon>
        <taxon>Pteridaceae</taxon>
        <taxon>Parkerioideae</taxon>
        <taxon>Ceratopteris</taxon>
    </lineage>
</organism>
<keyword evidence="11" id="KW-1185">Reference proteome</keyword>
<proteinExistence type="inferred from homology"/>
<keyword evidence="4" id="KW-0319">Glycerol metabolism</keyword>
<dbReference type="Pfam" id="PF03009">
    <property type="entry name" value="GDPD"/>
    <property type="match status" value="2"/>
</dbReference>
<evidence type="ECO:0000313" key="10">
    <source>
        <dbReference type="EMBL" id="KAH7373435.1"/>
    </source>
</evidence>
<dbReference type="InterPro" id="IPR017946">
    <property type="entry name" value="PLC-like_Pdiesterase_TIM-brl"/>
</dbReference>
<name>A0A8T2SYG9_CERRI</name>
<feature type="region of interest" description="Disordered" evidence="8">
    <location>
        <begin position="761"/>
        <end position="789"/>
    </location>
</feature>
<dbReference type="GO" id="GO:0006071">
    <property type="term" value="P:glycerol metabolic process"/>
    <property type="evidence" value="ECO:0007669"/>
    <property type="project" value="UniProtKB-KW"/>
</dbReference>
<keyword evidence="3" id="KW-0732">Signal</keyword>
<dbReference type="SUPFAM" id="SSF51695">
    <property type="entry name" value="PLC-like phosphodiesterases"/>
    <property type="match status" value="2"/>
</dbReference>
<dbReference type="PANTHER" id="PTHR43620:SF7">
    <property type="entry name" value="GLYCEROPHOSPHODIESTER PHOSPHODIESTERASE GDPD5-RELATED"/>
    <property type="match status" value="1"/>
</dbReference>
<evidence type="ECO:0000256" key="6">
    <source>
        <dbReference type="ARBA" id="ARBA00023180"/>
    </source>
</evidence>
<dbReference type="EC" id="3.1.4.46" evidence="2"/>
<sequence>MWLLWATDSCPRRDLLLVIPVLTWFATISAVSTSEGVFGSLKISPERVSNTHLEQIQGAASIQRRKIPFPSRRSLAGNESRWNTLDGSAPLVIAHGGSSGIFPDQTIAAYATAAAFSLPTTALFCDLQLTKDAIGICRTGIDLGTSTTINSSFPTLASKYIVNGVLVQGFFSIDLAASLVLQNLTAIQSNLARSPSFDGYFPILQPSDMLTVALNTSLFWINVEYPSFFSEHKLDTSSYILSLMADMPVDFISSPDVAFLKAFKTGAPTATSKLVLKIGGLDEVEVSTNSTYSNLLMNLSTIATYASGILVPKEYIWPVNNETLYLDVETNLIADAHAAGLAVYGYNFVNDASTPTYNYSFDPVREYLQFVPSIGPHIDGFLTDFPSTASESLACFRNVAPTIRPSGAKPYVISHNGDSGNYPGCTMLAYESAVLGGASYIDCPVQITSDGIAICRESPDLLISTDVSTHSNYMNRISSIPDFQDTKGLFSINMTWAEIQTLKARMFSPASDYNIQRNQAYTEEDIITLTDFLNYAQNTSVGILIDVQNGYFLETQVGLNVIGAVLASLNASGLTNSNRVIIQSEDSAVLKLFQELGNYTLVYRVVDTNVLLTKTEASQVKALANFVTLPRGLVQVASQGYLLNKTDIVDIFHAQNISVFVSFLRNEFVTIPYDYDSDPTLELNTLLTVYGVDGVVTDFPATASYYLSNACLNPKTQATADLRYSLRPVIPGDILTNLKPAIQMPLSPPQTPLNVTKGENVLSPTLNRNPSTTLNPGEAPGMSPSPTRSATPAWLRPNIALLTAVLVIIITNHSA</sequence>
<gene>
    <name evidence="10" type="ORF">KP509_17G055600</name>
</gene>
<keyword evidence="6" id="KW-0325">Glycoprotein</keyword>
<evidence type="ECO:0000256" key="1">
    <source>
        <dbReference type="ARBA" id="ARBA00007277"/>
    </source>
</evidence>
<dbReference type="GO" id="GO:0006629">
    <property type="term" value="P:lipid metabolic process"/>
    <property type="evidence" value="ECO:0007669"/>
    <property type="project" value="InterPro"/>
</dbReference>
<protein>
    <recommendedName>
        <fullName evidence="2">glycerophosphodiester phosphodiesterase</fullName>
        <ecNumber evidence="2">3.1.4.46</ecNumber>
    </recommendedName>
</protein>
<comment type="caution">
    <text evidence="10">The sequence shown here is derived from an EMBL/GenBank/DDBJ whole genome shotgun (WGS) entry which is preliminary data.</text>
</comment>
<dbReference type="PROSITE" id="PS51704">
    <property type="entry name" value="GP_PDE"/>
    <property type="match status" value="2"/>
</dbReference>
<dbReference type="InterPro" id="IPR030395">
    <property type="entry name" value="GP_PDE_dom"/>
</dbReference>
<feature type="domain" description="GP-PDE" evidence="9">
    <location>
        <begin position="90"/>
        <end position="393"/>
    </location>
</feature>
<feature type="domain" description="GP-PDE" evidence="9">
    <location>
        <begin position="410"/>
        <end position="707"/>
    </location>
</feature>
<keyword evidence="5" id="KW-0378">Hydrolase</keyword>
<dbReference type="EMBL" id="CM035422">
    <property type="protein sequence ID" value="KAH7373435.1"/>
    <property type="molecule type" value="Genomic_DNA"/>
</dbReference>
<evidence type="ECO:0000256" key="8">
    <source>
        <dbReference type="SAM" id="MobiDB-lite"/>
    </source>
</evidence>
<dbReference type="GO" id="GO:0008889">
    <property type="term" value="F:glycerophosphodiester phosphodiesterase activity"/>
    <property type="evidence" value="ECO:0007669"/>
    <property type="project" value="UniProtKB-EC"/>
</dbReference>
<dbReference type="OMA" id="YKLNSCM"/>
<dbReference type="OrthoDB" id="1058301at2759"/>
<dbReference type="Gene3D" id="3.20.20.190">
    <property type="entry name" value="Phosphatidylinositol (PI) phosphodiesterase"/>
    <property type="match status" value="2"/>
</dbReference>
<accession>A0A8T2SYG9</accession>
<dbReference type="PANTHER" id="PTHR43620">
    <property type="entry name" value="GLYCEROPHOSPHORYL DIESTER PHOSPHODIESTERASE"/>
    <property type="match status" value="1"/>
</dbReference>
<evidence type="ECO:0000313" key="11">
    <source>
        <dbReference type="Proteomes" id="UP000825935"/>
    </source>
</evidence>
<evidence type="ECO:0000256" key="4">
    <source>
        <dbReference type="ARBA" id="ARBA00022798"/>
    </source>
</evidence>
<evidence type="ECO:0000256" key="2">
    <source>
        <dbReference type="ARBA" id="ARBA00012247"/>
    </source>
</evidence>
<evidence type="ECO:0000256" key="3">
    <source>
        <dbReference type="ARBA" id="ARBA00022729"/>
    </source>
</evidence>
<feature type="compositionally biased region" description="Polar residues" evidence="8">
    <location>
        <begin position="762"/>
        <end position="775"/>
    </location>
</feature>
<evidence type="ECO:0000259" key="9">
    <source>
        <dbReference type="PROSITE" id="PS51704"/>
    </source>
</evidence>
<comment type="catalytic activity">
    <reaction evidence="7">
        <text>a sn-glycero-3-phosphodiester + H2O = an alcohol + sn-glycerol 3-phosphate + H(+)</text>
        <dbReference type="Rhea" id="RHEA:12969"/>
        <dbReference type="ChEBI" id="CHEBI:15377"/>
        <dbReference type="ChEBI" id="CHEBI:15378"/>
        <dbReference type="ChEBI" id="CHEBI:30879"/>
        <dbReference type="ChEBI" id="CHEBI:57597"/>
        <dbReference type="ChEBI" id="CHEBI:83408"/>
        <dbReference type="EC" id="3.1.4.46"/>
    </reaction>
</comment>
<dbReference type="FunFam" id="3.20.20.190:FF:000011">
    <property type="entry name" value="Glycerophosphodiester phosphodiesterase GDPDL3"/>
    <property type="match status" value="1"/>
</dbReference>